<gene>
    <name evidence="3" type="ORF">P0Y50_01645</name>
</gene>
<accession>A0AAJ5X1K3</accession>
<organism evidence="3 4">
    <name type="scientific">Candidatus Brevundimonas colombiensis</name>
    <dbReference type="NCBI Taxonomy" id="3121376"/>
    <lineage>
        <taxon>Bacteria</taxon>
        <taxon>Pseudomonadati</taxon>
        <taxon>Pseudomonadota</taxon>
        <taxon>Alphaproteobacteria</taxon>
        <taxon>Caulobacterales</taxon>
        <taxon>Caulobacteraceae</taxon>
        <taxon>Brevundimonas</taxon>
    </lineage>
</organism>
<evidence type="ECO:0000256" key="2">
    <source>
        <dbReference type="SAM" id="SignalP"/>
    </source>
</evidence>
<feature type="compositionally biased region" description="Low complexity" evidence="1">
    <location>
        <begin position="128"/>
        <end position="137"/>
    </location>
</feature>
<dbReference type="AlphaFoldDB" id="A0AAJ5X1K3"/>
<dbReference type="Proteomes" id="UP001213664">
    <property type="component" value="Chromosome"/>
</dbReference>
<feature type="region of interest" description="Disordered" evidence="1">
    <location>
        <begin position="123"/>
        <end position="154"/>
    </location>
</feature>
<evidence type="ECO:0000313" key="4">
    <source>
        <dbReference type="Proteomes" id="UP001213664"/>
    </source>
</evidence>
<evidence type="ECO:0000313" key="3">
    <source>
        <dbReference type="EMBL" id="WEK40334.1"/>
    </source>
</evidence>
<dbReference type="PROSITE" id="PS51257">
    <property type="entry name" value="PROKAR_LIPOPROTEIN"/>
    <property type="match status" value="1"/>
</dbReference>
<reference evidence="3" key="1">
    <citation type="submission" date="2023-03" db="EMBL/GenBank/DDBJ databases">
        <title>Andean soil-derived lignocellulolytic bacterial consortium as a source of novel taxa and putative plastic-active enzymes.</title>
        <authorList>
            <person name="Diaz-Garcia L."/>
            <person name="Chuvochina M."/>
            <person name="Feuerriegel G."/>
            <person name="Bunk B."/>
            <person name="Sproer C."/>
            <person name="Streit W.R."/>
            <person name="Rodriguez L.M."/>
            <person name="Overmann J."/>
            <person name="Jimenez D.J."/>
        </authorList>
    </citation>
    <scope>NUCLEOTIDE SEQUENCE</scope>
    <source>
        <strain evidence="3">MAG 833</strain>
    </source>
</reference>
<evidence type="ECO:0008006" key="5">
    <source>
        <dbReference type="Google" id="ProtNLM"/>
    </source>
</evidence>
<name>A0AAJ5X1K3_9CAUL</name>
<evidence type="ECO:0000256" key="1">
    <source>
        <dbReference type="SAM" id="MobiDB-lite"/>
    </source>
</evidence>
<keyword evidence="2" id="KW-0732">Signal</keyword>
<protein>
    <recommendedName>
        <fullName evidence="5">DUF1190 domain-containing protein</fullName>
    </recommendedName>
</protein>
<feature type="signal peptide" evidence="2">
    <location>
        <begin position="1"/>
        <end position="20"/>
    </location>
</feature>
<dbReference type="EMBL" id="CP119326">
    <property type="protein sequence ID" value="WEK40334.1"/>
    <property type="molecule type" value="Genomic_DNA"/>
</dbReference>
<proteinExistence type="predicted"/>
<feature type="chain" id="PRO_5042614494" description="DUF1190 domain-containing protein" evidence="2">
    <location>
        <begin position="21"/>
        <end position="154"/>
    </location>
</feature>
<sequence length="154" mass="16780">MVRRKVVLLTMLGLAGCTTAEPLKQVVATEVPVQCKPFEDYAEFSCWWSADDAPLTHCVLRSETTPACRLGAKAGFYINRGAELARDSQQTSGWIGVKVFQDETGHVGFRAEATTSGYSLRHSSAMATPTGSPSSPTWPRFPAGLEFGPEQVRR</sequence>